<evidence type="ECO:0000256" key="1">
    <source>
        <dbReference type="ARBA" id="ARBA00004127"/>
    </source>
</evidence>
<keyword evidence="6 7" id="KW-0472">Membrane</keyword>
<organism evidence="8">
    <name type="scientific">freshwater metagenome</name>
    <dbReference type="NCBI Taxonomy" id="449393"/>
    <lineage>
        <taxon>unclassified sequences</taxon>
        <taxon>metagenomes</taxon>
        <taxon>ecological metagenomes</taxon>
    </lineage>
</organism>
<dbReference type="Pfam" id="PF00230">
    <property type="entry name" value="MIP"/>
    <property type="match status" value="1"/>
</dbReference>
<keyword evidence="5 7" id="KW-1133">Transmembrane helix</keyword>
<dbReference type="InterPro" id="IPR000425">
    <property type="entry name" value="MIP"/>
</dbReference>
<feature type="transmembrane region" description="Helical" evidence="7">
    <location>
        <begin position="155"/>
        <end position="174"/>
    </location>
</feature>
<dbReference type="PRINTS" id="PR00783">
    <property type="entry name" value="MINTRINSICP"/>
</dbReference>
<evidence type="ECO:0000256" key="5">
    <source>
        <dbReference type="ARBA" id="ARBA00022989"/>
    </source>
</evidence>
<dbReference type="GO" id="GO:0012505">
    <property type="term" value="C:endomembrane system"/>
    <property type="evidence" value="ECO:0007669"/>
    <property type="project" value="UniProtKB-SubCell"/>
</dbReference>
<evidence type="ECO:0000256" key="4">
    <source>
        <dbReference type="ARBA" id="ARBA00022737"/>
    </source>
</evidence>
<sequence length="227" mass="24117">MASKKVRGLVSEYLGSFTLGVAVIGSGLMAQSLTDDRALMLVINVIGTVFGLAIAISIFSQIGPGHFNPIVSLWTFSRGKITFAETLQLILFQILGFITSVSVINFSFGGDSFQESTQARVGTGQLIGEVIASAGLIFVLNAVNRSDVRGGPQVWLPIWIGAAMFFTPSTSFANPALTLARSLTNSFTGISPDSVIGFVLAQLVGLLVGGLLVMYVYQMKFKKPKVS</sequence>
<dbReference type="GO" id="GO:0005737">
    <property type="term" value="C:cytoplasm"/>
    <property type="evidence" value="ECO:0007669"/>
    <property type="project" value="UniProtKB-ARBA"/>
</dbReference>
<protein>
    <submittedName>
        <fullName evidence="8">Unannotated protein</fullName>
    </submittedName>
</protein>
<evidence type="ECO:0000256" key="6">
    <source>
        <dbReference type="ARBA" id="ARBA00023136"/>
    </source>
</evidence>
<evidence type="ECO:0000256" key="7">
    <source>
        <dbReference type="SAM" id="Phobius"/>
    </source>
</evidence>
<dbReference type="SUPFAM" id="SSF81338">
    <property type="entry name" value="Aquaporin-like"/>
    <property type="match status" value="1"/>
</dbReference>
<feature type="transmembrane region" description="Helical" evidence="7">
    <location>
        <begin position="81"/>
        <end position="106"/>
    </location>
</feature>
<feature type="transmembrane region" description="Helical" evidence="7">
    <location>
        <begin position="126"/>
        <end position="143"/>
    </location>
</feature>
<dbReference type="EMBL" id="CAEZTU010000057">
    <property type="protein sequence ID" value="CAB4581392.1"/>
    <property type="molecule type" value="Genomic_DNA"/>
</dbReference>
<dbReference type="InterPro" id="IPR023271">
    <property type="entry name" value="Aquaporin-like"/>
</dbReference>
<comment type="subcellular location">
    <subcellularLocation>
        <location evidence="1">Endomembrane system</location>
        <topology evidence="1">Multi-pass membrane protein</topology>
    </subcellularLocation>
</comment>
<evidence type="ECO:0000313" key="8">
    <source>
        <dbReference type="EMBL" id="CAB4581392.1"/>
    </source>
</evidence>
<keyword evidence="3 7" id="KW-0812">Transmembrane</keyword>
<name>A0A6J6EXQ8_9ZZZZ</name>
<dbReference type="GO" id="GO:0015250">
    <property type="term" value="F:water channel activity"/>
    <property type="evidence" value="ECO:0007669"/>
    <property type="project" value="TreeGrafter"/>
</dbReference>
<dbReference type="AlphaFoldDB" id="A0A6J6EXQ8"/>
<accession>A0A6J6EXQ8</accession>
<evidence type="ECO:0000256" key="2">
    <source>
        <dbReference type="ARBA" id="ARBA00022448"/>
    </source>
</evidence>
<keyword evidence="4" id="KW-0677">Repeat</keyword>
<dbReference type="InterPro" id="IPR034294">
    <property type="entry name" value="Aquaporin_transptr"/>
</dbReference>
<feature type="transmembrane region" description="Helical" evidence="7">
    <location>
        <begin position="194"/>
        <end position="217"/>
    </location>
</feature>
<keyword evidence="2" id="KW-0813">Transport</keyword>
<dbReference type="PANTHER" id="PTHR45665:SF9">
    <property type="entry name" value="AQUAPORIN-8"/>
    <property type="match status" value="1"/>
</dbReference>
<dbReference type="Gene3D" id="1.20.1080.10">
    <property type="entry name" value="Glycerol uptake facilitator protein"/>
    <property type="match status" value="2"/>
</dbReference>
<dbReference type="GO" id="GO:0019755">
    <property type="term" value="P:one-carbon compound transport"/>
    <property type="evidence" value="ECO:0007669"/>
    <property type="project" value="UniProtKB-ARBA"/>
</dbReference>
<feature type="transmembrane region" description="Helical" evidence="7">
    <location>
        <begin position="39"/>
        <end position="60"/>
    </location>
</feature>
<feature type="transmembrane region" description="Helical" evidence="7">
    <location>
        <begin position="12"/>
        <end position="33"/>
    </location>
</feature>
<evidence type="ECO:0000256" key="3">
    <source>
        <dbReference type="ARBA" id="ARBA00022692"/>
    </source>
</evidence>
<gene>
    <name evidence="8" type="ORF">UFOPK1740_00959</name>
</gene>
<reference evidence="8" key="1">
    <citation type="submission" date="2020-05" db="EMBL/GenBank/DDBJ databases">
        <authorList>
            <person name="Chiriac C."/>
            <person name="Salcher M."/>
            <person name="Ghai R."/>
            <person name="Kavagutti S V."/>
        </authorList>
    </citation>
    <scope>NUCLEOTIDE SEQUENCE</scope>
</reference>
<dbReference type="PANTHER" id="PTHR45665">
    <property type="entry name" value="AQUAPORIN-8"/>
    <property type="match status" value="1"/>
</dbReference>
<proteinExistence type="predicted"/>
<dbReference type="GO" id="GO:0016020">
    <property type="term" value="C:membrane"/>
    <property type="evidence" value="ECO:0007669"/>
    <property type="project" value="InterPro"/>
</dbReference>